<dbReference type="AlphaFoldDB" id="A0A3M7FBW9"/>
<keyword evidence="2" id="KW-0812">Transmembrane</keyword>
<feature type="transmembrane region" description="Helical" evidence="2">
    <location>
        <begin position="412"/>
        <end position="429"/>
    </location>
</feature>
<dbReference type="EMBL" id="QWIR01000117">
    <property type="protein sequence ID" value="RMY86127.1"/>
    <property type="molecule type" value="Genomic_DNA"/>
</dbReference>
<sequence>MNHVTTAGVHVGTQMLNRLYQPASARTNTTTVGAITPPTTAAEQSASAHAKLFAQDVQEYGAPKFSSFNPDGIRNNCVLVTLAYLMGLKSVNELNPQIQATFQAEQRPSGINRKTILKILELTGRQFRYEPWKFKPAELAKAEAEAAEERRKAIERCDEKGISEAEAAQRRREAKVLCDKEGVAEAEAAKRRRQVTEFCFKWDVEEIGIWYVRINSKNEVHSGHCIVLKDYYWGKSSDGDRIVMPGAFPEQYVDYQKSSTGDDRWSEVRGGRLTQKSKDEVVQNDVMPGAFPEQYVDYQKSSTGDDRWSEVEGDWLTQISKDGVQNDTLRIFVCNIFPARSSHQVIVAALPPAAQQLHSYHASILNGTNAMGARLSQPKGPAGTTEASVPSRPGPPPSPTKPFPRRINSRTIVAPVAAFTMACILFVYARTSIRAAKENAQRHRDADSGGQGLDLYNEQRRRHGRAERLERGGNTVTELAGEARRQLLGSKAKEAGNQEQVTSGKSDEEERLRALKEKMGRRTNSGDD</sequence>
<feature type="compositionally biased region" description="Basic and acidic residues" evidence="1">
    <location>
        <begin position="505"/>
        <end position="520"/>
    </location>
</feature>
<comment type="caution">
    <text evidence="3">The sequence shown here is derived from an EMBL/GenBank/DDBJ whole genome shotgun (WGS) entry which is preliminary data.</text>
</comment>
<feature type="region of interest" description="Disordered" evidence="1">
    <location>
        <begin position="371"/>
        <end position="406"/>
    </location>
</feature>
<evidence type="ECO:0000313" key="4">
    <source>
        <dbReference type="Proteomes" id="UP000268823"/>
    </source>
</evidence>
<evidence type="ECO:0000256" key="2">
    <source>
        <dbReference type="SAM" id="Phobius"/>
    </source>
</evidence>
<protein>
    <submittedName>
        <fullName evidence="3">Uncharacterized protein</fullName>
    </submittedName>
</protein>
<evidence type="ECO:0000313" key="3">
    <source>
        <dbReference type="EMBL" id="RMY86127.1"/>
    </source>
</evidence>
<keyword evidence="2" id="KW-0472">Membrane</keyword>
<dbReference type="Proteomes" id="UP000268823">
    <property type="component" value="Unassembled WGS sequence"/>
</dbReference>
<dbReference type="VEuPathDB" id="FungiDB:BTJ68_09353"/>
<dbReference type="OrthoDB" id="5304367at2759"/>
<proteinExistence type="predicted"/>
<organism evidence="3 4">
    <name type="scientific">Hortaea werneckii</name>
    <name type="common">Black yeast</name>
    <name type="synonym">Cladosporium werneckii</name>
    <dbReference type="NCBI Taxonomy" id="91943"/>
    <lineage>
        <taxon>Eukaryota</taxon>
        <taxon>Fungi</taxon>
        <taxon>Dikarya</taxon>
        <taxon>Ascomycota</taxon>
        <taxon>Pezizomycotina</taxon>
        <taxon>Dothideomycetes</taxon>
        <taxon>Dothideomycetidae</taxon>
        <taxon>Mycosphaerellales</taxon>
        <taxon>Teratosphaeriaceae</taxon>
        <taxon>Hortaea</taxon>
    </lineage>
</organism>
<gene>
    <name evidence="3" type="ORF">D0861_06096</name>
</gene>
<name>A0A3M7FBW9_HORWE</name>
<reference evidence="3 4" key="1">
    <citation type="journal article" date="2018" name="BMC Genomics">
        <title>Genomic evidence for intraspecific hybridization in a clonal and extremely halotolerant yeast.</title>
        <authorList>
            <person name="Gostincar C."/>
            <person name="Stajich J.E."/>
            <person name="Zupancic J."/>
            <person name="Zalar P."/>
            <person name="Gunde-Cimerman N."/>
        </authorList>
    </citation>
    <scope>NUCLEOTIDE SEQUENCE [LARGE SCALE GENOMIC DNA]</scope>
    <source>
        <strain evidence="3 4">EXF-2788</strain>
    </source>
</reference>
<feature type="region of interest" description="Disordered" evidence="1">
    <location>
        <begin position="440"/>
        <end position="528"/>
    </location>
</feature>
<feature type="compositionally biased region" description="Pro residues" evidence="1">
    <location>
        <begin position="392"/>
        <end position="402"/>
    </location>
</feature>
<accession>A0A3M7FBW9</accession>
<keyword evidence="2" id="KW-1133">Transmembrane helix</keyword>
<evidence type="ECO:0000256" key="1">
    <source>
        <dbReference type="SAM" id="MobiDB-lite"/>
    </source>
</evidence>
<feature type="compositionally biased region" description="Basic and acidic residues" evidence="1">
    <location>
        <begin position="481"/>
        <end position="496"/>
    </location>
</feature>